<name>A0A7W5N3B5_9GAMM</name>
<accession>A0A7W5N3B5</accession>
<organism evidence="2 3">
    <name type="scientific">Halomonas stenophila</name>
    <dbReference type="NCBI Taxonomy" id="795312"/>
    <lineage>
        <taxon>Bacteria</taxon>
        <taxon>Pseudomonadati</taxon>
        <taxon>Pseudomonadota</taxon>
        <taxon>Gammaproteobacteria</taxon>
        <taxon>Oceanospirillales</taxon>
        <taxon>Halomonadaceae</taxon>
        <taxon>Halomonas</taxon>
    </lineage>
</organism>
<comment type="caution">
    <text evidence="2">The sequence shown here is derived from an EMBL/GenBank/DDBJ whole genome shotgun (WGS) entry which is preliminary data.</text>
</comment>
<dbReference type="EMBL" id="JACHXR010000022">
    <property type="protein sequence ID" value="MBB3233106.1"/>
    <property type="molecule type" value="Genomic_DNA"/>
</dbReference>
<proteinExistence type="predicted"/>
<feature type="domain" description="EthD" evidence="1">
    <location>
        <begin position="168"/>
        <end position="266"/>
    </location>
</feature>
<feature type="domain" description="EthD" evidence="1">
    <location>
        <begin position="18"/>
        <end position="124"/>
    </location>
</feature>
<dbReference type="Pfam" id="PF07110">
    <property type="entry name" value="EthD"/>
    <property type="match status" value="2"/>
</dbReference>
<reference evidence="2 3" key="1">
    <citation type="submission" date="2020-08" db="EMBL/GenBank/DDBJ databases">
        <title>Genomic Encyclopedia of Type Strains, Phase III (KMG-III): the genomes of soil and plant-associated and newly described type strains.</title>
        <authorList>
            <person name="Whitman W."/>
        </authorList>
    </citation>
    <scope>NUCLEOTIDE SEQUENCE [LARGE SCALE GENOMIC DNA]</scope>
    <source>
        <strain evidence="2 3">CECT 7744</strain>
    </source>
</reference>
<sequence>MDGTPQYKMLLCHRRASGQSLEAFHRHWREPRKELVLELQQALGLERYAQVHQYCRWNPLYQGVRFTRSRFVTNLFARQEGQQIGPRQDRRTTLEERWDVVEELVYPSRQALVAALTAPAGRQAGARLVEDQRPRVCRTAVMAVEVNPLIRPEGGLPPVTTLFFLRSRPPLDRAQMTDYWKNSHSTLFASLQDALVYSAYDQMYVRDGEDLTPVIDALGGSTGTPFDAVARVAYDDQWTLAKGFLSPRTQIANLKLIKDEVTFIDGGRSTLMLGNADRFSAGG</sequence>
<dbReference type="Proteomes" id="UP000518892">
    <property type="component" value="Unassembled WGS sequence"/>
</dbReference>
<evidence type="ECO:0000313" key="3">
    <source>
        <dbReference type="Proteomes" id="UP000518892"/>
    </source>
</evidence>
<protein>
    <recommendedName>
        <fullName evidence="1">EthD domain-containing protein</fullName>
    </recommendedName>
</protein>
<evidence type="ECO:0000259" key="1">
    <source>
        <dbReference type="Pfam" id="PF07110"/>
    </source>
</evidence>
<keyword evidence="3" id="KW-1185">Reference proteome</keyword>
<gene>
    <name evidence="2" type="ORF">FHR97_003989</name>
</gene>
<evidence type="ECO:0000313" key="2">
    <source>
        <dbReference type="EMBL" id="MBB3233106.1"/>
    </source>
</evidence>
<dbReference type="GO" id="GO:0016491">
    <property type="term" value="F:oxidoreductase activity"/>
    <property type="evidence" value="ECO:0007669"/>
    <property type="project" value="InterPro"/>
</dbReference>
<dbReference type="RefSeq" id="WP_183385509.1">
    <property type="nucleotide sequence ID" value="NZ_JACHXR010000022.1"/>
</dbReference>
<dbReference type="InterPro" id="IPR009799">
    <property type="entry name" value="EthD_dom"/>
</dbReference>
<dbReference type="SUPFAM" id="SSF54909">
    <property type="entry name" value="Dimeric alpha+beta barrel"/>
    <property type="match status" value="2"/>
</dbReference>
<dbReference type="Gene3D" id="3.30.70.100">
    <property type="match status" value="2"/>
</dbReference>
<dbReference type="AlphaFoldDB" id="A0A7W5N3B5"/>
<dbReference type="InterPro" id="IPR011008">
    <property type="entry name" value="Dimeric_a/b-barrel"/>
</dbReference>